<reference evidence="1 2" key="1">
    <citation type="submission" date="2020-05" db="EMBL/GenBank/DDBJ databases">
        <title>Nakamurella sp. DB0629 isolated from air conditioner.</title>
        <authorList>
            <person name="Kim D.H."/>
            <person name="Kim D.-U."/>
        </authorList>
    </citation>
    <scope>NUCLEOTIDE SEQUENCE [LARGE SCALE GENOMIC DNA]</scope>
    <source>
        <strain evidence="1 2">DB0629</strain>
    </source>
</reference>
<accession>A0A849A9J2</accession>
<sequence length="107" mass="11974">MSGEKRLCRHDDHRGSALSLWNLVGAPEELDGDDPAITEQLWSYLAHEIAKGSEYPKNSPDLQSPLGRWMARGRPGRLSDSAFGEHRRDPTRVAVPLDVRLSLALSW</sequence>
<organism evidence="1 2">
    <name type="scientific">Nakamurella aerolata</name>
    <dbReference type="NCBI Taxonomy" id="1656892"/>
    <lineage>
        <taxon>Bacteria</taxon>
        <taxon>Bacillati</taxon>
        <taxon>Actinomycetota</taxon>
        <taxon>Actinomycetes</taxon>
        <taxon>Nakamurellales</taxon>
        <taxon>Nakamurellaceae</taxon>
        <taxon>Nakamurella</taxon>
    </lineage>
</organism>
<gene>
    <name evidence="1" type="ORF">HKD39_08595</name>
</gene>
<comment type="caution">
    <text evidence="1">The sequence shown here is derived from an EMBL/GenBank/DDBJ whole genome shotgun (WGS) entry which is preliminary data.</text>
</comment>
<dbReference type="RefSeq" id="WP_171199472.1">
    <property type="nucleotide sequence ID" value="NZ_JABEND010000004.1"/>
</dbReference>
<dbReference type="Proteomes" id="UP000562984">
    <property type="component" value="Unassembled WGS sequence"/>
</dbReference>
<name>A0A849A9J2_9ACTN</name>
<evidence type="ECO:0000313" key="1">
    <source>
        <dbReference type="EMBL" id="NNG35768.1"/>
    </source>
</evidence>
<dbReference type="AlphaFoldDB" id="A0A849A9J2"/>
<keyword evidence="2" id="KW-1185">Reference proteome</keyword>
<proteinExistence type="predicted"/>
<evidence type="ECO:0000313" key="2">
    <source>
        <dbReference type="Proteomes" id="UP000562984"/>
    </source>
</evidence>
<protein>
    <submittedName>
        <fullName evidence="1">Uncharacterized protein</fullName>
    </submittedName>
</protein>
<dbReference type="EMBL" id="JABEND010000004">
    <property type="protein sequence ID" value="NNG35768.1"/>
    <property type="molecule type" value="Genomic_DNA"/>
</dbReference>